<keyword evidence="5" id="KW-1185">Reference proteome</keyword>
<evidence type="ECO:0000313" key="2">
    <source>
        <dbReference type="EMBL" id="GMJ13480.1"/>
    </source>
</evidence>
<dbReference type="EMBL" id="BSYR01000065">
    <property type="protein sequence ID" value="GMJ13482.1"/>
    <property type="molecule type" value="Genomic_DNA"/>
</dbReference>
<dbReference type="AlphaFoldDB" id="A0A9W7MSL2"/>
<accession>A0A9W7MSL2</accession>
<dbReference type="PANTHER" id="PTHR46284">
    <property type="entry name" value="PROTEIN KINESIN LIGHT CHAIN-RELATED 3"/>
    <property type="match status" value="1"/>
</dbReference>
<name>A0A9W7MSL2_HIBTR</name>
<protein>
    <submittedName>
        <fullName evidence="1">Uncharacterized protein</fullName>
    </submittedName>
</protein>
<dbReference type="Proteomes" id="UP001165190">
    <property type="component" value="Unassembled WGS sequence"/>
</dbReference>
<evidence type="ECO:0000313" key="4">
    <source>
        <dbReference type="EMBL" id="GMJ13482.1"/>
    </source>
</evidence>
<organism evidence="1 5">
    <name type="scientific">Hibiscus trionum</name>
    <name type="common">Flower of an hour</name>
    <dbReference type="NCBI Taxonomy" id="183268"/>
    <lineage>
        <taxon>Eukaryota</taxon>
        <taxon>Viridiplantae</taxon>
        <taxon>Streptophyta</taxon>
        <taxon>Embryophyta</taxon>
        <taxon>Tracheophyta</taxon>
        <taxon>Spermatophyta</taxon>
        <taxon>Magnoliopsida</taxon>
        <taxon>eudicotyledons</taxon>
        <taxon>Gunneridae</taxon>
        <taxon>Pentapetalae</taxon>
        <taxon>rosids</taxon>
        <taxon>malvids</taxon>
        <taxon>Malvales</taxon>
        <taxon>Malvaceae</taxon>
        <taxon>Malvoideae</taxon>
        <taxon>Hibiscus</taxon>
    </lineage>
</organism>
<comment type="caution">
    <text evidence="1">The sequence shown here is derived from an EMBL/GenBank/DDBJ whole genome shotgun (WGS) entry which is preliminary data.</text>
</comment>
<dbReference type="EMBL" id="BSYR01000065">
    <property type="protein sequence ID" value="GMJ13479.1"/>
    <property type="molecule type" value="Genomic_DNA"/>
</dbReference>
<evidence type="ECO:0000313" key="3">
    <source>
        <dbReference type="EMBL" id="GMJ13481.1"/>
    </source>
</evidence>
<sequence>MLGNYSESYNSFKSAIAKLRVCRDRKSAFFGIALNQIGLAINKAVELFEEAKIILEAYIVISQAHTMQPAGWMMPTKY</sequence>
<dbReference type="OrthoDB" id="626167at2759"/>
<reference evidence="1" key="1">
    <citation type="submission" date="2023-05" db="EMBL/GenBank/DDBJ databases">
        <title>Genome and transcriptome analyses reveal genes involved in the formation of fine ridges on petal epidermal cells in Hibiscus trionum.</title>
        <authorList>
            <person name="Koshimizu S."/>
            <person name="Masuda S."/>
            <person name="Ishii T."/>
            <person name="Shirasu K."/>
            <person name="Hoshino A."/>
            <person name="Arita M."/>
        </authorList>
    </citation>
    <scope>NUCLEOTIDE SEQUENCE</scope>
    <source>
        <strain evidence="1">Hamamatsu line</strain>
    </source>
</reference>
<dbReference type="EMBL" id="BSYR01000065">
    <property type="protein sequence ID" value="GMJ13480.1"/>
    <property type="molecule type" value="Genomic_DNA"/>
</dbReference>
<dbReference type="EMBL" id="BSYR01000065">
    <property type="protein sequence ID" value="GMJ13481.1"/>
    <property type="molecule type" value="Genomic_DNA"/>
</dbReference>
<gene>
    <name evidence="1" type="ORF">HRI_005017100</name>
    <name evidence="2" type="ORF">HRI_005017200</name>
    <name evidence="3" type="ORF">HRI_005017300</name>
    <name evidence="4" type="ORF">HRI_005017400</name>
</gene>
<evidence type="ECO:0000313" key="1">
    <source>
        <dbReference type="EMBL" id="GMJ13479.1"/>
    </source>
</evidence>
<evidence type="ECO:0000313" key="5">
    <source>
        <dbReference type="Proteomes" id="UP001165190"/>
    </source>
</evidence>
<dbReference type="PANTHER" id="PTHR46284:SF5">
    <property type="entry name" value="PROTEIN KINESIN LIGHT CHAIN-RELATED 3"/>
    <property type="match status" value="1"/>
</dbReference>
<proteinExistence type="predicted"/>